<name>A0A7H8QP51_TALRU</name>
<feature type="compositionally biased region" description="Polar residues" evidence="1">
    <location>
        <begin position="158"/>
        <end position="190"/>
    </location>
</feature>
<feature type="region of interest" description="Disordered" evidence="1">
    <location>
        <begin position="462"/>
        <end position="483"/>
    </location>
</feature>
<evidence type="ECO:0000256" key="1">
    <source>
        <dbReference type="SAM" id="MobiDB-lite"/>
    </source>
</evidence>
<reference evidence="3" key="1">
    <citation type="submission" date="2020-06" db="EMBL/GenBank/DDBJ databases">
        <title>A chromosome-scale genome assembly of Talaromyces rugulosus W13939.</title>
        <authorList>
            <person name="Wang B."/>
            <person name="Guo L."/>
            <person name="Ye K."/>
            <person name="Wang L."/>
        </authorList>
    </citation>
    <scope>NUCLEOTIDE SEQUENCE [LARGE SCALE GENOMIC DNA]</scope>
    <source>
        <strain evidence="3">W13939</strain>
    </source>
</reference>
<feature type="compositionally biased region" description="Basic and acidic residues" evidence="1">
    <location>
        <begin position="295"/>
        <end position="310"/>
    </location>
</feature>
<gene>
    <name evidence="2" type="ORF">TRUGW13939_02327</name>
</gene>
<dbReference type="RefSeq" id="XP_035341414.1">
    <property type="nucleotide sequence ID" value="XM_035485521.1"/>
</dbReference>
<evidence type="ECO:0000313" key="3">
    <source>
        <dbReference type="Proteomes" id="UP000509510"/>
    </source>
</evidence>
<feature type="region of interest" description="Disordered" evidence="1">
    <location>
        <begin position="125"/>
        <end position="311"/>
    </location>
</feature>
<feature type="compositionally biased region" description="Polar residues" evidence="1">
    <location>
        <begin position="462"/>
        <end position="474"/>
    </location>
</feature>
<dbReference type="KEGG" id="trg:TRUGW13939_02327"/>
<feature type="region of interest" description="Disordered" evidence="1">
    <location>
        <begin position="320"/>
        <end position="339"/>
    </location>
</feature>
<organism evidence="2 3">
    <name type="scientific">Talaromyces rugulosus</name>
    <name type="common">Penicillium rugulosum</name>
    <dbReference type="NCBI Taxonomy" id="121627"/>
    <lineage>
        <taxon>Eukaryota</taxon>
        <taxon>Fungi</taxon>
        <taxon>Dikarya</taxon>
        <taxon>Ascomycota</taxon>
        <taxon>Pezizomycotina</taxon>
        <taxon>Eurotiomycetes</taxon>
        <taxon>Eurotiomycetidae</taxon>
        <taxon>Eurotiales</taxon>
        <taxon>Trichocomaceae</taxon>
        <taxon>Talaromyces</taxon>
        <taxon>Talaromyces sect. Islandici</taxon>
    </lineage>
</organism>
<dbReference type="EMBL" id="CP055898">
    <property type="protein sequence ID" value="QKX55235.1"/>
    <property type="molecule type" value="Genomic_DNA"/>
</dbReference>
<sequence>MTLNTEVLVHVAAPSGARDDARYRALVESCLAFEPVSRLRVYSDADDLDVTVEDLTSSLASSAGQSLPLPEIINDDTSFNSGDELNSLLEPHYPAATSRDDALARISSQQPGGFVAHVPSTPIRYQSTEEEDSELSCRAPIPLGRQDSTDQTHSQSSERGTGPSSTAVKHSNKPTSSQATQAGISESLTWGTPLDTIPDSQPRTSPPRGDHDNDQTAIDNVQVDRSYVPDTVRQSKHFRLEGTSRDPSPDTSETRVLSSMPSPGSPSKSLPPAKASTAQPAETFTKPVGKRKKAKNNDYQKDSSHSDNHASVETPIEAASSFASDQQNPKRRQILPQTREIISLDDIPLEIRGPNPEVSNEKFRTHVTPTLQALADRMKLASRFSPSQQTRALHPLERGYWFIQNITIKQDTDESEIQPQSTTNPTLQIWTLSFFSQFWCFLRDFLIEGRAGWGVWCLVEESSSPDPNRQTADSLDSVEERSPSSSKAKSVNLKIYTWGEVAPHIYMLLFLATERRVRKLQGVEWRDARDKTVIKM</sequence>
<keyword evidence="3" id="KW-1185">Reference proteome</keyword>
<dbReference type="OrthoDB" id="5395975at2759"/>
<feature type="compositionally biased region" description="Low complexity" evidence="1">
    <location>
        <begin position="257"/>
        <end position="276"/>
    </location>
</feature>
<feature type="compositionally biased region" description="Basic and acidic residues" evidence="1">
    <location>
        <begin position="238"/>
        <end position="248"/>
    </location>
</feature>
<dbReference type="Proteomes" id="UP000509510">
    <property type="component" value="Chromosome I"/>
</dbReference>
<protein>
    <submittedName>
        <fullName evidence="2">Uncharacterized protein</fullName>
    </submittedName>
</protein>
<dbReference type="GeneID" id="55989836"/>
<evidence type="ECO:0000313" key="2">
    <source>
        <dbReference type="EMBL" id="QKX55235.1"/>
    </source>
</evidence>
<accession>A0A7H8QP51</accession>
<proteinExistence type="predicted"/>
<dbReference type="AlphaFoldDB" id="A0A7H8QP51"/>